<keyword evidence="11" id="KW-1185">Reference proteome</keyword>
<evidence type="ECO:0000256" key="3">
    <source>
        <dbReference type="ARBA" id="ARBA00022753"/>
    </source>
</evidence>
<dbReference type="SUPFAM" id="SSF64268">
    <property type="entry name" value="PX domain"/>
    <property type="match status" value="1"/>
</dbReference>
<dbReference type="GeneTree" id="ENSGT00530000063759"/>
<feature type="region of interest" description="Disordered" evidence="8">
    <location>
        <begin position="1"/>
        <end position="78"/>
    </location>
</feature>
<evidence type="ECO:0000256" key="2">
    <source>
        <dbReference type="ARBA" id="ARBA00022448"/>
    </source>
</evidence>
<proteinExistence type="predicted"/>
<evidence type="ECO:0000256" key="5">
    <source>
        <dbReference type="ARBA" id="ARBA00023121"/>
    </source>
</evidence>
<evidence type="ECO:0000256" key="1">
    <source>
        <dbReference type="ARBA" id="ARBA00004469"/>
    </source>
</evidence>
<dbReference type="InterPro" id="IPR011990">
    <property type="entry name" value="TPR-like_helical_dom_sf"/>
</dbReference>
<reference evidence="10" key="1">
    <citation type="submission" date="2025-08" db="UniProtKB">
        <authorList>
            <consortium name="Ensembl"/>
        </authorList>
    </citation>
    <scope>IDENTIFICATION</scope>
</reference>
<accession>A0A8D0H130</accession>
<feature type="compositionally biased region" description="Acidic residues" evidence="8">
    <location>
        <begin position="28"/>
        <end position="43"/>
    </location>
</feature>
<sequence>MASRILHRLRHALAGEGDREGPVGSGSEAEEFPESSELEDDTEGLSTRLSGTLSFTGNDDGHDEERSPSPTERRGSNLLTRQLQQLWRKSRGSLVPQRLLFEVTSANVVSERNSKYVLYTIYLIRLGQFDKTPAAIARRYSDFERLNQRLRRQFSCDMAGVSFPRKRLRRNFTAETIAKRSRAFEQFLSHLHSIAEIRRSPVFLEFFFLHDLQGAQRLTCTGIYHEALAAWSNAHRLQDKLGACHSGHFLLTLAGLAVCHQELEQLEEACADCEEALQLLAAQDSHPLLPAFLQAHIRLAWKVGKDKRPSEARLQGLQEAELAGQQPPSLKELLIKETLA</sequence>
<feature type="compositionally biased region" description="Basic and acidic residues" evidence="8">
    <location>
        <begin position="59"/>
        <end position="75"/>
    </location>
</feature>
<name>A0A8D0H130_SPHPU</name>
<dbReference type="PROSITE" id="PS50195">
    <property type="entry name" value="PX"/>
    <property type="match status" value="1"/>
</dbReference>
<dbReference type="GO" id="GO:0005546">
    <property type="term" value="F:phosphatidylinositol-4,5-bisphosphate binding"/>
    <property type="evidence" value="ECO:0007669"/>
    <property type="project" value="Ensembl"/>
</dbReference>
<evidence type="ECO:0000313" key="11">
    <source>
        <dbReference type="Proteomes" id="UP000694392"/>
    </source>
</evidence>
<dbReference type="InterPro" id="IPR039937">
    <property type="entry name" value="SNX20/SNX21"/>
</dbReference>
<gene>
    <name evidence="10" type="primary">SNX21</name>
</gene>
<evidence type="ECO:0000256" key="4">
    <source>
        <dbReference type="ARBA" id="ARBA00022927"/>
    </source>
</evidence>
<dbReference type="Proteomes" id="UP000694392">
    <property type="component" value="Unplaced"/>
</dbReference>
<dbReference type="Gene3D" id="3.30.1520.10">
    <property type="entry name" value="Phox-like domain"/>
    <property type="match status" value="1"/>
</dbReference>
<keyword evidence="7" id="KW-0175">Coiled coil</keyword>
<dbReference type="GO" id="GO:0015031">
    <property type="term" value="P:protein transport"/>
    <property type="evidence" value="ECO:0007669"/>
    <property type="project" value="UniProtKB-KW"/>
</dbReference>
<feature type="compositionally biased region" description="Basic residues" evidence="8">
    <location>
        <begin position="1"/>
        <end position="11"/>
    </location>
</feature>
<feature type="domain" description="PX" evidence="9">
    <location>
        <begin position="97"/>
        <end position="214"/>
    </location>
</feature>
<dbReference type="Ensembl" id="ENSSPUT00000015051.1">
    <property type="protein sequence ID" value="ENSSPUP00000014111.1"/>
    <property type="gene ID" value="ENSSPUG00000010861.1"/>
</dbReference>
<reference evidence="10" key="2">
    <citation type="submission" date="2025-09" db="UniProtKB">
        <authorList>
            <consortium name="Ensembl"/>
        </authorList>
    </citation>
    <scope>IDENTIFICATION</scope>
</reference>
<dbReference type="GO" id="GO:0031901">
    <property type="term" value="C:early endosome membrane"/>
    <property type="evidence" value="ECO:0007669"/>
    <property type="project" value="UniProtKB-SubCell"/>
</dbReference>
<dbReference type="SUPFAM" id="SSF48452">
    <property type="entry name" value="TPR-like"/>
    <property type="match status" value="1"/>
</dbReference>
<keyword evidence="3" id="KW-0967">Endosome</keyword>
<dbReference type="SMART" id="SM00312">
    <property type="entry name" value="PX"/>
    <property type="match status" value="1"/>
</dbReference>
<keyword evidence="4" id="KW-0653">Protein transport</keyword>
<comment type="subcellular location">
    <subcellularLocation>
        <location evidence="1">Early endosome membrane</location>
        <topology evidence="1">Peripheral membrane protein</topology>
        <orientation evidence="1">Cytoplasmic side</orientation>
    </subcellularLocation>
</comment>
<dbReference type="Pfam" id="PF00787">
    <property type="entry name" value="PX"/>
    <property type="match status" value="1"/>
</dbReference>
<protein>
    <submittedName>
        <fullName evidence="10">Sorting nexin family member 21</fullName>
    </submittedName>
</protein>
<evidence type="ECO:0000256" key="8">
    <source>
        <dbReference type="SAM" id="MobiDB-lite"/>
    </source>
</evidence>
<keyword evidence="2" id="KW-0813">Transport</keyword>
<evidence type="ECO:0000259" key="9">
    <source>
        <dbReference type="PROSITE" id="PS50195"/>
    </source>
</evidence>
<keyword evidence="5" id="KW-0446">Lipid-binding</keyword>
<organism evidence="10 11">
    <name type="scientific">Sphenodon punctatus</name>
    <name type="common">Tuatara</name>
    <name type="synonym">Hatteria punctata</name>
    <dbReference type="NCBI Taxonomy" id="8508"/>
    <lineage>
        <taxon>Eukaryota</taxon>
        <taxon>Metazoa</taxon>
        <taxon>Chordata</taxon>
        <taxon>Craniata</taxon>
        <taxon>Vertebrata</taxon>
        <taxon>Euteleostomi</taxon>
        <taxon>Lepidosauria</taxon>
        <taxon>Sphenodontia</taxon>
        <taxon>Sphenodontidae</taxon>
        <taxon>Sphenodon</taxon>
    </lineage>
</organism>
<evidence type="ECO:0000256" key="6">
    <source>
        <dbReference type="ARBA" id="ARBA00023136"/>
    </source>
</evidence>
<dbReference type="PANTHER" id="PTHR20939">
    <property type="entry name" value="SORTING NEXIN 20, 21"/>
    <property type="match status" value="1"/>
</dbReference>
<dbReference type="OMA" id="DQMERVC"/>
<evidence type="ECO:0000256" key="7">
    <source>
        <dbReference type="SAM" id="Coils"/>
    </source>
</evidence>
<dbReference type="InterPro" id="IPR036871">
    <property type="entry name" value="PX_dom_sf"/>
</dbReference>
<dbReference type="Gene3D" id="1.25.40.10">
    <property type="entry name" value="Tetratricopeptide repeat domain"/>
    <property type="match status" value="1"/>
</dbReference>
<feature type="compositionally biased region" description="Polar residues" evidence="8">
    <location>
        <begin position="44"/>
        <end position="57"/>
    </location>
</feature>
<dbReference type="AlphaFoldDB" id="A0A8D0H130"/>
<evidence type="ECO:0000313" key="10">
    <source>
        <dbReference type="Ensembl" id="ENSSPUP00000014111.1"/>
    </source>
</evidence>
<dbReference type="GO" id="GO:0032266">
    <property type="term" value="F:phosphatidylinositol-3-phosphate binding"/>
    <property type="evidence" value="ECO:0007669"/>
    <property type="project" value="Ensembl"/>
</dbReference>
<dbReference type="InterPro" id="IPR001683">
    <property type="entry name" value="PX_dom"/>
</dbReference>
<keyword evidence="6" id="KW-0472">Membrane</keyword>
<dbReference type="PANTHER" id="PTHR20939:SF10">
    <property type="entry name" value="SORTING NEXIN-21"/>
    <property type="match status" value="1"/>
</dbReference>
<feature type="coiled-coil region" evidence="7">
    <location>
        <begin position="256"/>
        <end position="283"/>
    </location>
</feature>